<evidence type="ECO:0008006" key="3">
    <source>
        <dbReference type="Google" id="ProtNLM"/>
    </source>
</evidence>
<keyword evidence="2" id="KW-1185">Reference proteome</keyword>
<dbReference type="EMBL" id="JAVBIK010000001">
    <property type="protein sequence ID" value="MDT7518564.1"/>
    <property type="molecule type" value="Genomic_DNA"/>
</dbReference>
<dbReference type="RefSeq" id="WP_313874317.1">
    <property type="nucleotide sequence ID" value="NZ_JAVBIK010000001.1"/>
</dbReference>
<dbReference type="Proteomes" id="UP001321700">
    <property type="component" value="Unassembled WGS sequence"/>
</dbReference>
<name>A0ABU3KMT0_9BURK</name>
<protein>
    <recommendedName>
        <fullName evidence="3">DUF3630 family protein</fullName>
    </recommendedName>
</protein>
<reference evidence="1 2" key="1">
    <citation type="submission" date="2023-08" db="EMBL/GenBank/DDBJ databases">
        <title>Rhodoferax potami sp. nov. and Rhodoferax mekongensis sp. nov., isolated from the Mekong River in Thailand.</title>
        <authorList>
            <person name="Kitikhun S."/>
            <person name="Charoenyingcharoen P."/>
            <person name="Siriarchawattana P."/>
            <person name="Likhitrattanapisal S."/>
            <person name="Nilsakha T."/>
            <person name="Chanpet A."/>
            <person name="Rattanawaree P."/>
            <person name="Ingsriswang S."/>
        </authorList>
    </citation>
    <scope>NUCLEOTIDE SEQUENCE [LARGE SCALE GENOMIC DNA]</scope>
    <source>
        <strain evidence="1 2">TBRC 17660</strain>
    </source>
</reference>
<gene>
    <name evidence="1" type="ORF">RAE19_07575</name>
</gene>
<organism evidence="1 2">
    <name type="scientific">Rhodoferax potami</name>
    <dbReference type="NCBI Taxonomy" id="3068338"/>
    <lineage>
        <taxon>Bacteria</taxon>
        <taxon>Pseudomonadati</taxon>
        <taxon>Pseudomonadota</taxon>
        <taxon>Betaproteobacteria</taxon>
        <taxon>Burkholderiales</taxon>
        <taxon>Comamonadaceae</taxon>
        <taxon>Rhodoferax</taxon>
    </lineage>
</organism>
<evidence type="ECO:0000313" key="1">
    <source>
        <dbReference type="EMBL" id="MDT7518564.1"/>
    </source>
</evidence>
<evidence type="ECO:0000313" key="2">
    <source>
        <dbReference type="Proteomes" id="UP001321700"/>
    </source>
</evidence>
<proteinExistence type="predicted"/>
<comment type="caution">
    <text evidence="1">The sequence shown here is derived from an EMBL/GenBank/DDBJ whole genome shotgun (WGS) entry which is preliminary data.</text>
</comment>
<accession>A0ABU3KMT0</accession>
<sequence length="101" mass="11404">MQLHEVIAGLSECPDETLIFAERVNGQFLSRSAAVALVLSENELSLPWREVAAERAPGMEYFLEASIVLEMLTEWRANQPIQLPDLHSLVERIIHYAENDA</sequence>